<dbReference type="Pfam" id="PF01329">
    <property type="entry name" value="Pterin_4a"/>
    <property type="match status" value="1"/>
</dbReference>
<evidence type="ECO:0000256" key="3">
    <source>
        <dbReference type="ARBA" id="ARBA00013252"/>
    </source>
</evidence>
<comment type="similarity">
    <text evidence="2">Belongs to the pterin-4-alpha-carbinolamine dehydratase family.</text>
</comment>
<keyword evidence="4" id="KW-0456">Lyase</keyword>
<dbReference type="OMA" id="YTHFIND"/>
<dbReference type="SUPFAM" id="SSF55248">
    <property type="entry name" value="PCD-like"/>
    <property type="match status" value="1"/>
</dbReference>
<evidence type="ECO:0000313" key="6">
    <source>
        <dbReference type="EMBL" id="PTQ34804.1"/>
    </source>
</evidence>
<dbReference type="EMBL" id="KZ772748">
    <property type="protein sequence ID" value="PTQ34804.1"/>
    <property type="molecule type" value="Genomic_DNA"/>
</dbReference>
<dbReference type="PANTHER" id="PTHR12599">
    <property type="entry name" value="PTERIN-4-ALPHA-CARBINOLAMINE DEHYDRATASE"/>
    <property type="match status" value="1"/>
</dbReference>
<dbReference type="GO" id="GO:0008124">
    <property type="term" value="F:4-alpha-hydroxytetrahydrobiopterin dehydratase activity"/>
    <property type="evidence" value="ECO:0000318"/>
    <property type="project" value="GO_Central"/>
</dbReference>
<sequence>MAAVRLCNSLLPSLSVVRKVGWTRDAFSFQGAFKTGFSHTAAMSTSHITKAASDDVAGQIPLANKRCLSCETNDIKGLTEEAAKSLLSQTPEWEILDLDGKLQLQRSWKSKNFLKGLEFFQRIGEVAELEGHHPDLHLVGWNKVTVNIYTHSIGGLSENDFILAAKINALDCKELLRKGAPKQSAVST</sequence>
<dbReference type="InterPro" id="IPR036428">
    <property type="entry name" value="PCD_sf"/>
</dbReference>
<gene>
    <name evidence="6" type="ORF">MARPO_0076s0047</name>
</gene>
<dbReference type="GO" id="GO:0005739">
    <property type="term" value="C:mitochondrion"/>
    <property type="evidence" value="ECO:0000318"/>
    <property type="project" value="GO_Central"/>
</dbReference>
<reference evidence="7" key="1">
    <citation type="journal article" date="2017" name="Cell">
        <title>Insights into land plant evolution garnered from the Marchantia polymorpha genome.</title>
        <authorList>
            <person name="Bowman J.L."/>
            <person name="Kohchi T."/>
            <person name="Yamato K.T."/>
            <person name="Jenkins J."/>
            <person name="Shu S."/>
            <person name="Ishizaki K."/>
            <person name="Yamaoka S."/>
            <person name="Nishihama R."/>
            <person name="Nakamura Y."/>
            <person name="Berger F."/>
            <person name="Adam C."/>
            <person name="Aki S.S."/>
            <person name="Althoff F."/>
            <person name="Araki T."/>
            <person name="Arteaga-Vazquez M.A."/>
            <person name="Balasubrmanian S."/>
            <person name="Barry K."/>
            <person name="Bauer D."/>
            <person name="Boehm C.R."/>
            <person name="Briginshaw L."/>
            <person name="Caballero-Perez J."/>
            <person name="Catarino B."/>
            <person name="Chen F."/>
            <person name="Chiyoda S."/>
            <person name="Chovatia M."/>
            <person name="Davies K.M."/>
            <person name="Delmans M."/>
            <person name="Demura T."/>
            <person name="Dierschke T."/>
            <person name="Dolan L."/>
            <person name="Dorantes-Acosta A.E."/>
            <person name="Eklund D.M."/>
            <person name="Florent S.N."/>
            <person name="Flores-Sandoval E."/>
            <person name="Fujiyama A."/>
            <person name="Fukuzawa H."/>
            <person name="Galik B."/>
            <person name="Grimanelli D."/>
            <person name="Grimwood J."/>
            <person name="Grossniklaus U."/>
            <person name="Hamada T."/>
            <person name="Haseloff J."/>
            <person name="Hetherington A.J."/>
            <person name="Higo A."/>
            <person name="Hirakawa Y."/>
            <person name="Hundley H.N."/>
            <person name="Ikeda Y."/>
            <person name="Inoue K."/>
            <person name="Inoue S.I."/>
            <person name="Ishida S."/>
            <person name="Jia Q."/>
            <person name="Kakita M."/>
            <person name="Kanazawa T."/>
            <person name="Kawai Y."/>
            <person name="Kawashima T."/>
            <person name="Kennedy M."/>
            <person name="Kinose K."/>
            <person name="Kinoshita T."/>
            <person name="Kohara Y."/>
            <person name="Koide E."/>
            <person name="Komatsu K."/>
            <person name="Kopischke S."/>
            <person name="Kubo M."/>
            <person name="Kyozuka J."/>
            <person name="Lagercrantz U."/>
            <person name="Lin S.S."/>
            <person name="Lindquist E."/>
            <person name="Lipzen A.M."/>
            <person name="Lu C.W."/>
            <person name="De Luna E."/>
            <person name="Martienssen R.A."/>
            <person name="Minamino N."/>
            <person name="Mizutani M."/>
            <person name="Mizutani M."/>
            <person name="Mochizuki N."/>
            <person name="Monte I."/>
            <person name="Mosher R."/>
            <person name="Nagasaki H."/>
            <person name="Nakagami H."/>
            <person name="Naramoto S."/>
            <person name="Nishitani K."/>
            <person name="Ohtani M."/>
            <person name="Okamoto T."/>
            <person name="Okumura M."/>
            <person name="Phillips J."/>
            <person name="Pollak B."/>
            <person name="Reinders A."/>
            <person name="Rovekamp M."/>
            <person name="Sano R."/>
            <person name="Sawa S."/>
            <person name="Schmid M.W."/>
            <person name="Shirakawa M."/>
            <person name="Solano R."/>
            <person name="Spunde A."/>
            <person name="Suetsugu N."/>
            <person name="Sugano S."/>
            <person name="Sugiyama A."/>
            <person name="Sun R."/>
            <person name="Suzuki Y."/>
            <person name="Takenaka M."/>
            <person name="Takezawa D."/>
            <person name="Tomogane H."/>
            <person name="Tsuzuki M."/>
            <person name="Ueda T."/>
            <person name="Umeda M."/>
            <person name="Ward J.M."/>
            <person name="Watanabe Y."/>
            <person name="Yazaki K."/>
            <person name="Yokoyama R."/>
            <person name="Yoshitake Y."/>
            <person name="Yotsui I."/>
            <person name="Zachgo S."/>
            <person name="Schmutz J."/>
        </authorList>
    </citation>
    <scope>NUCLEOTIDE SEQUENCE [LARGE SCALE GENOMIC DNA]</scope>
    <source>
        <strain evidence="7">Tak-1</strain>
    </source>
</reference>
<proteinExistence type="inferred from homology"/>
<dbReference type="AlphaFoldDB" id="A0A2R6WLQ8"/>
<dbReference type="PANTHER" id="PTHR12599:SF0">
    <property type="entry name" value="PTERIN-4-ALPHA-CARBINOLAMINE DEHYDRATASE"/>
    <property type="match status" value="1"/>
</dbReference>
<comment type="catalytic activity">
    <reaction evidence="1">
        <text>(4aS,6R)-4a-hydroxy-L-erythro-5,6,7,8-tetrahydrobiopterin = (6R)-L-erythro-6,7-dihydrobiopterin + H2O</text>
        <dbReference type="Rhea" id="RHEA:11920"/>
        <dbReference type="ChEBI" id="CHEBI:15377"/>
        <dbReference type="ChEBI" id="CHEBI:15642"/>
        <dbReference type="ChEBI" id="CHEBI:43120"/>
        <dbReference type="EC" id="4.2.1.96"/>
    </reaction>
</comment>
<keyword evidence="7" id="KW-1185">Reference proteome</keyword>
<accession>A0A2R6WLQ8</accession>
<dbReference type="Proteomes" id="UP000244005">
    <property type="component" value="Unassembled WGS sequence"/>
</dbReference>
<dbReference type="InterPro" id="IPR001533">
    <property type="entry name" value="Pterin_deHydtase"/>
</dbReference>
<evidence type="ECO:0000256" key="5">
    <source>
        <dbReference type="ARBA" id="ARBA00030497"/>
    </source>
</evidence>
<evidence type="ECO:0000256" key="4">
    <source>
        <dbReference type="ARBA" id="ARBA00023239"/>
    </source>
</evidence>
<protein>
    <recommendedName>
        <fullName evidence="3">4a-hydroxytetrahydrobiopterin dehydratase</fullName>
        <ecNumber evidence="3">4.2.1.96</ecNumber>
    </recommendedName>
    <alternativeName>
        <fullName evidence="5">4-alpha-hydroxy-tetrahydropterin dehydratase</fullName>
    </alternativeName>
</protein>
<organism evidence="6 7">
    <name type="scientific">Marchantia polymorpha</name>
    <name type="common">Common liverwort</name>
    <name type="synonym">Marchantia aquatica</name>
    <dbReference type="NCBI Taxonomy" id="3197"/>
    <lineage>
        <taxon>Eukaryota</taxon>
        <taxon>Viridiplantae</taxon>
        <taxon>Streptophyta</taxon>
        <taxon>Embryophyta</taxon>
        <taxon>Marchantiophyta</taxon>
        <taxon>Marchantiopsida</taxon>
        <taxon>Marchantiidae</taxon>
        <taxon>Marchantiales</taxon>
        <taxon>Marchantiaceae</taxon>
        <taxon>Marchantia</taxon>
    </lineage>
</organism>
<evidence type="ECO:0000256" key="1">
    <source>
        <dbReference type="ARBA" id="ARBA00001554"/>
    </source>
</evidence>
<name>A0A2R6WLQ8_MARPO</name>
<dbReference type="CDD" id="cd00913">
    <property type="entry name" value="PCD_DCoH_subfamily_a"/>
    <property type="match status" value="1"/>
</dbReference>
<dbReference type="GO" id="GO:0006729">
    <property type="term" value="P:tetrahydrobiopterin biosynthetic process"/>
    <property type="evidence" value="ECO:0007669"/>
    <property type="project" value="InterPro"/>
</dbReference>
<dbReference type="EC" id="4.2.1.96" evidence="3"/>
<dbReference type="Gene3D" id="3.30.1360.20">
    <property type="entry name" value="Transcriptional coactivator/pterin dehydratase"/>
    <property type="match status" value="1"/>
</dbReference>
<evidence type="ECO:0000313" key="7">
    <source>
        <dbReference type="Proteomes" id="UP000244005"/>
    </source>
</evidence>
<dbReference type="Gramene" id="Mp7g07470.1">
    <property type="protein sequence ID" value="Mp7g07470.1.cds"/>
    <property type="gene ID" value="Mp7g07470"/>
</dbReference>
<dbReference type="OrthoDB" id="277398at2759"/>
<evidence type="ECO:0000256" key="2">
    <source>
        <dbReference type="ARBA" id="ARBA00006472"/>
    </source>
</evidence>